<organism evidence="1 2">
    <name type="scientific">Aphanomyces euteiches</name>
    <dbReference type="NCBI Taxonomy" id="100861"/>
    <lineage>
        <taxon>Eukaryota</taxon>
        <taxon>Sar</taxon>
        <taxon>Stramenopiles</taxon>
        <taxon>Oomycota</taxon>
        <taxon>Saprolegniomycetes</taxon>
        <taxon>Saprolegniales</taxon>
        <taxon>Verrucalvaceae</taxon>
        <taxon>Aphanomyces</taxon>
    </lineage>
</organism>
<dbReference type="VEuPathDB" id="FungiDB:AeMF1_010441"/>
<dbReference type="EMBL" id="VJMJ01000052">
    <property type="protein sequence ID" value="KAF0740485.1"/>
    <property type="molecule type" value="Genomic_DNA"/>
</dbReference>
<evidence type="ECO:0000313" key="1">
    <source>
        <dbReference type="EMBL" id="KAF0740485.1"/>
    </source>
</evidence>
<dbReference type="AlphaFoldDB" id="A0A6G0XJE7"/>
<proteinExistence type="predicted"/>
<name>A0A6G0XJE7_9STRA</name>
<comment type="caution">
    <text evidence="1">The sequence shown here is derived from an EMBL/GenBank/DDBJ whole genome shotgun (WGS) entry which is preliminary data.</text>
</comment>
<reference evidence="1 2" key="1">
    <citation type="submission" date="2019-07" db="EMBL/GenBank/DDBJ databases">
        <title>Genomics analysis of Aphanomyces spp. identifies a new class of oomycete effector associated with host adaptation.</title>
        <authorList>
            <person name="Gaulin E."/>
        </authorList>
    </citation>
    <scope>NUCLEOTIDE SEQUENCE [LARGE SCALE GENOMIC DNA]</scope>
    <source>
        <strain evidence="1 2">ATCC 201684</strain>
    </source>
</reference>
<gene>
    <name evidence="1" type="ORF">Ae201684_004218</name>
</gene>
<keyword evidence="2" id="KW-1185">Reference proteome</keyword>
<protein>
    <submittedName>
        <fullName evidence="1">Uncharacterized protein</fullName>
    </submittedName>
</protein>
<dbReference type="Proteomes" id="UP000481153">
    <property type="component" value="Unassembled WGS sequence"/>
</dbReference>
<evidence type="ECO:0000313" key="2">
    <source>
        <dbReference type="Proteomes" id="UP000481153"/>
    </source>
</evidence>
<sequence>MAQVGGEWYLDEAKLLGAVSRAIQGYKGKVAERWHVIPIAFKTFSTTQANLLSVTENPQVNLVTRDERSGGFVALLDDTALNSRLARLRDVSNDVNFDYFSIMGGFTQLAFDVEDSTGTRFQFEMLYNEGSVDANTGFFAVVYNRKTGTEVAHCVVGGDIETAIKWVDHTLLERFKPHEGLCPPTQNGHLSRHEVINGDKALHHEFFDSSLAYDGLHVTSGDSEKNQLELLLAVAAKLCNQEEAIFFPKIVPNEVLAKAKTVYLNQTLSPLLASDACGPTGQFLDDMLFLDHDVQFRDQEDWDD</sequence>
<accession>A0A6G0XJE7</accession>